<evidence type="ECO:0000256" key="2">
    <source>
        <dbReference type="SAM" id="MobiDB-lite"/>
    </source>
</evidence>
<evidence type="ECO:0000259" key="3">
    <source>
        <dbReference type="PROSITE" id="PS50222"/>
    </source>
</evidence>
<protein>
    <recommendedName>
        <fullName evidence="3">EF-hand domain-containing protein</fullName>
    </recommendedName>
</protein>
<gene>
    <name evidence="4" type="ORF">PR048_021675</name>
</gene>
<dbReference type="InterPro" id="IPR018247">
    <property type="entry name" value="EF_Hand_1_Ca_BS"/>
</dbReference>
<evidence type="ECO:0000313" key="5">
    <source>
        <dbReference type="Proteomes" id="UP001159363"/>
    </source>
</evidence>
<evidence type="ECO:0000256" key="1">
    <source>
        <dbReference type="ARBA" id="ARBA00022837"/>
    </source>
</evidence>
<dbReference type="CDD" id="cd00051">
    <property type="entry name" value="EFh"/>
    <property type="match status" value="1"/>
</dbReference>
<feature type="domain" description="EF-hand" evidence="3">
    <location>
        <begin position="344"/>
        <end position="379"/>
    </location>
</feature>
<dbReference type="InterPro" id="IPR011992">
    <property type="entry name" value="EF-hand-dom_pair"/>
</dbReference>
<dbReference type="EMBL" id="JARBHB010000008">
    <property type="protein sequence ID" value="KAJ8877221.1"/>
    <property type="molecule type" value="Genomic_DNA"/>
</dbReference>
<keyword evidence="1" id="KW-0106">Calcium</keyword>
<dbReference type="PROSITE" id="PS50222">
    <property type="entry name" value="EF_HAND_2"/>
    <property type="match status" value="2"/>
</dbReference>
<dbReference type="SMART" id="SM00054">
    <property type="entry name" value="EFh"/>
    <property type="match status" value="2"/>
</dbReference>
<dbReference type="Pfam" id="PF00036">
    <property type="entry name" value="EF-hand_1"/>
    <property type="match status" value="1"/>
</dbReference>
<proteinExistence type="predicted"/>
<dbReference type="SUPFAM" id="SSF47473">
    <property type="entry name" value="EF-hand"/>
    <property type="match status" value="1"/>
</dbReference>
<organism evidence="4 5">
    <name type="scientific">Dryococelus australis</name>
    <dbReference type="NCBI Taxonomy" id="614101"/>
    <lineage>
        <taxon>Eukaryota</taxon>
        <taxon>Metazoa</taxon>
        <taxon>Ecdysozoa</taxon>
        <taxon>Arthropoda</taxon>
        <taxon>Hexapoda</taxon>
        <taxon>Insecta</taxon>
        <taxon>Pterygota</taxon>
        <taxon>Neoptera</taxon>
        <taxon>Polyneoptera</taxon>
        <taxon>Phasmatodea</taxon>
        <taxon>Verophasmatodea</taxon>
        <taxon>Anareolatae</taxon>
        <taxon>Phasmatidae</taxon>
        <taxon>Eurycanthinae</taxon>
        <taxon>Dryococelus</taxon>
    </lineage>
</organism>
<dbReference type="Proteomes" id="UP001159363">
    <property type="component" value="Chromosome 7"/>
</dbReference>
<name>A0ABQ9GZ28_9NEOP</name>
<accession>A0ABQ9GZ28</accession>
<dbReference type="PROSITE" id="PS00018">
    <property type="entry name" value="EF_HAND_1"/>
    <property type="match status" value="2"/>
</dbReference>
<evidence type="ECO:0000313" key="4">
    <source>
        <dbReference type="EMBL" id="KAJ8877221.1"/>
    </source>
</evidence>
<feature type="region of interest" description="Disordered" evidence="2">
    <location>
        <begin position="470"/>
        <end position="499"/>
    </location>
</feature>
<dbReference type="InterPro" id="IPR002048">
    <property type="entry name" value="EF_hand_dom"/>
</dbReference>
<sequence length="499" mass="56824">MGVAPVCKVSKQETFPSDASQLPPWKTGTKSYKTGHAVHLTEESAPIHDLFHHGSEQFLYHQITWGLQHFITLFLAQEWVSKRIPPRPIMVTMDPRQKQLQVLTQSGQLLRALDLSHSEQTSVFKITDGLHIVIRTKNDYDLGSKMEIFTQCWGHGGLVARLLISYLGELGSIPCRVAPRFSHVQIEPDDAADLPFPPPFHSGTAPYLPHFTLISSQDLNVYPKSLHSHSPNVLCFDEESYSVLKFNSQFLREIFLEAFETYVTKVGITREYITMPLQAALKQIITQKDRQKKLEMFFRVVFAQAFEIPHSEDELLKTDENASKEIIYTEITKTEFAEALSMKRDSEFIEKIFALVDKDQNGFVSFREFLDMLIIFAKGSKVSFMGYVFPNSEIPPYPSRVTAIQQLSALKTKRPIETAWNSTPDDKAQLMFDMYDINKTRHLTKDDFKHMISDGTGGSRLAPARQNNLVATDQQLPSPEDLGPIDRSESLRPAMLQRI</sequence>
<comment type="caution">
    <text evidence="4">The sequence shown here is derived from an EMBL/GenBank/DDBJ whole genome shotgun (WGS) entry which is preliminary data.</text>
</comment>
<feature type="domain" description="EF-hand" evidence="3">
    <location>
        <begin position="423"/>
        <end position="458"/>
    </location>
</feature>
<keyword evidence="5" id="KW-1185">Reference proteome</keyword>
<dbReference type="Gene3D" id="1.10.238.10">
    <property type="entry name" value="EF-hand"/>
    <property type="match status" value="1"/>
</dbReference>
<reference evidence="4 5" key="1">
    <citation type="submission" date="2023-02" db="EMBL/GenBank/DDBJ databases">
        <title>LHISI_Scaffold_Assembly.</title>
        <authorList>
            <person name="Stuart O.P."/>
            <person name="Cleave R."/>
            <person name="Magrath M.J.L."/>
            <person name="Mikheyev A.S."/>
        </authorList>
    </citation>
    <scope>NUCLEOTIDE SEQUENCE [LARGE SCALE GENOMIC DNA]</scope>
    <source>
        <strain evidence="4">Daus_M_001</strain>
        <tissue evidence="4">Leg muscle</tissue>
    </source>
</reference>